<evidence type="ECO:0000259" key="1">
    <source>
        <dbReference type="Pfam" id="PF07143"/>
    </source>
</evidence>
<dbReference type="Gene3D" id="2.40.370.10">
    <property type="entry name" value="AttH-like domain"/>
    <property type="match status" value="2"/>
</dbReference>
<dbReference type="PANTHER" id="PTHR38591">
    <property type="entry name" value="HYDROLASE"/>
    <property type="match status" value="1"/>
</dbReference>
<protein>
    <submittedName>
        <fullName evidence="2">Carotenoid 1,2-hydratase</fullName>
    </submittedName>
</protein>
<organism evidence="2 3">
    <name type="scientific">Sphingomonas oleivorans</name>
    <dbReference type="NCBI Taxonomy" id="1735121"/>
    <lineage>
        <taxon>Bacteria</taxon>
        <taxon>Pseudomonadati</taxon>
        <taxon>Pseudomonadota</taxon>
        <taxon>Alphaproteobacteria</taxon>
        <taxon>Sphingomonadales</taxon>
        <taxon>Sphingomonadaceae</taxon>
        <taxon>Sphingomonas</taxon>
    </lineage>
</organism>
<dbReference type="Pfam" id="PF17186">
    <property type="entry name" value="Lipocalin_9"/>
    <property type="match status" value="1"/>
</dbReference>
<dbReference type="PANTHER" id="PTHR38591:SF1">
    <property type="entry name" value="BLL1000 PROTEIN"/>
    <property type="match status" value="1"/>
</dbReference>
<keyword evidence="3" id="KW-1185">Reference proteome</keyword>
<dbReference type="Pfam" id="PF07143">
    <property type="entry name" value="CrtC"/>
    <property type="match status" value="1"/>
</dbReference>
<name>A0A2T5G357_9SPHN</name>
<dbReference type="EMBL" id="NWBU01000004">
    <property type="protein sequence ID" value="PTQ13577.1"/>
    <property type="molecule type" value="Genomic_DNA"/>
</dbReference>
<gene>
    <name evidence="2" type="ORF">CLG96_03415</name>
</gene>
<dbReference type="InterPro" id="IPR023374">
    <property type="entry name" value="AttH-like_dom_sf"/>
</dbReference>
<evidence type="ECO:0000313" key="2">
    <source>
        <dbReference type="EMBL" id="PTQ13577.1"/>
    </source>
</evidence>
<comment type="caution">
    <text evidence="2">The sequence shown here is derived from an EMBL/GenBank/DDBJ whole genome shotgun (WGS) entry which is preliminary data.</text>
</comment>
<accession>A0A2T5G357</accession>
<dbReference type="OrthoDB" id="9770826at2"/>
<dbReference type="InterPro" id="IPR010791">
    <property type="entry name" value="AttH_dom"/>
</dbReference>
<sequence>MLALLALGISCAGPAAGPDPDYPPVMPGVEFRFPRDHGAHPAYRTEWWYFTGWLQGADGKPLGFQITFFRSRPSADPSNPSAFAPRQILFAHAALSDPVKARLIHDRRIARAGFGLATAAEGDARIRLLDWRLDRRADGIFRAHVPARDFALDLAFAPTQPVMVNGDRGYSRKGPRPEQASYYYSMPQLAVTGTVVKDGKPIAVKGRAWLDREWSSTLLPPNAAGWDWTGINFDDGAALMAFQVRGRDGHPIHAGGTMRRPDGSQIVLAPADVRFVPRRRWRSPQTGAVYPVEADFIVRLPEGVRRVRLKPLFDAQELDGRAGAMPVYWEGLVSTQSGRGYLELTGYAGALRF</sequence>
<evidence type="ECO:0000313" key="3">
    <source>
        <dbReference type="Proteomes" id="UP000244162"/>
    </source>
</evidence>
<dbReference type="Proteomes" id="UP000244162">
    <property type="component" value="Unassembled WGS sequence"/>
</dbReference>
<dbReference type="AlphaFoldDB" id="A0A2T5G357"/>
<proteinExistence type="predicted"/>
<reference evidence="2 3" key="1">
    <citation type="submission" date="2017-09" db="EMBL/GenBank/DDBJ databases">
        <title>Sphingomonas panjinensis sp.nov., isolated from oil-contaminated soil.</title>
        <authorList>
            <person name="Wang L."/>
            <person name="Chen L."/>
        </authorList>
    </citation>
    <scope>NUCLEOTIDE SEQUENCE [LARGE SCALE GENOMIC DNA]</scope>
    <source>
        <strain evidence="2 3">FW-11</strain>
    </source>
</reference>
<feature type="domain" description="AttH" evidence="1">
    <location>
        <begin position="45"/>
        <end position="216"/>
    </location>
</feature>
<dbReference type="SUPFAM" id="SSF159245">
    <property type="entry name" value="AttH-like"/>
    <property type="match status" value="1"/>
</dbReference>